<dbReference type="AlphaFoldDB" id="A0A3Q8S8Y7"/>
<reference evidence="1 2" key="1">
    <citation type="submission" date="2018-11" db="EMBL/GenBank/DDBJ databases">
        <title>Genome sequencing of Paenibacillus lentus DSM25539(T).</title>
        <authorList>
            <person name="Kook J.-K."/>
            <person name="Park S.-N."/>
            <person name="Lim Y.K."/>
        </authorList>
    </citation>
    <scope>NUCLEOTIDE SEQUENCE [LARGE SCALE GENOMIC DNA]</scope>
    <source>
        <strain evidence="1 2">DSM 25539</strain>
    </source>
</reference>
<keyword evidence="2" id="KW-1185">Reference proteome</keyword>
<proteinExistence type="predicted"/>
<name>A0A3Q8S8Y7_9BACL</name>
<accession>A0A3Q8S8Y7</accession>
<evidence type="ECO:0000313" key="1">
    <source>
        <dbReference type="EMBL" id="AZK45203.1"/>
    </source>
</evidence>
<dbReference type="KEGG" id="plen:EIM92_02470"/>
<evidence type="ECO:0000313" key="2">
    <source>
        <dbReference type="Proteomes" id="UP000273145"/>
    </source>
</evidence>
<sequence>MHWYLAYVQVTTDQGRSSGSLIPSPSEVGSGFFAVSVLLPEEVAETWTHSVVSATNIMEP</sequence>
<gene>
    <name evidence="1" type="ORF">EIM92_02470</name>
</gene>
<protein>
    <submittedName>
        <fullName evidence="1">Uncharacterized protein</fullName>
    </submittedName>
</protein>
<dbReference type="Proteomes" id="UP000273145">
    <property type="component" value="Chromosome"/>
</dbReference>
<organism evidence="1 2">
    <name type="scientific">Paenibacillus lentus</name>
    <dbReference type="NCBI Taxonomy" id="1338368"/>
    <lineage>
        <taxon>Bacteria</taxon>
        <taxon>Bacillati</taxon>
        <taxon>Bacillota</taxon>
        <taxon>Bacilli</taxon>
        <taxon>Bacillales</taxon>
        <taxon>Paenibacillaceae</taxon>
        <taxon>Paenibacillus</taxon>
    </lineage>
</organism>
<dbReference type="EMBL" id="CP034248">
    <property type="protein sequence ID" value="AZK45203.1"/>
    <property type="molecule type" value="Genomic_DNA"/>
</dbReference>